<dbReference type="PRINTS" id="PR00081">
    <property type="entry name" value="GDHRDH"/>
</dbReference>
<dbReference type="InterPro" id="IPR002347">
    <property type="entry name" value="SDR_fam"/>
</dbReference>
<dbReference type="Proteomes" id="UP001190466">
    <property type="component" value="Chromosome"/>
</dbReference>
<evidence type="ECO:0000313" key="3">
    <source>
        <dbReference type="EMBL" id="CAJ1583527.1"/>
    </source>
</evidence>
<dbReference type="Gene3D" id="3.40.50.720">
    <property type="entry name" value="NAD(P)-binding Rossmann-like Domain"/>
    <property type="match status" value="1"/>
</dbReference>
<comment type="similarity">
    <text evidence="1">Belongs to the short-chain dehydrogenases/reductases (SDR) family.</text>
</comment>
<dbReference type="PROSITE" id="PS00061">
    <property type="entry name" value="ADH_SHORT"/>
    <property type="match status" value="1"/>
</dbReference>
<reference evidence="3 4" key="1">
    <citation type="submission" date="2023-08" db="EMBL/GenBank/DDBJ databases">
        <authorList>
            <person name="Folkvardsen B D."/>
            <person name="Norman A."/>
        </authorList>
    </citation>
    <scope>NUCLEOTIDE SEQUENCE [LARGE SCALE GENOMIC DNA]</scope>
    <source>
        <strain evidence="3 4">Mu0050</strain>
    </source>
</reference>
<protein>
    <submittedName>
        <fullName evidence="3">SDR family oxidoreductase</fullName>
    </submittedName>
</protein>
<keyword evidence="2" id="KW-0560">Oxidoreductase</keyword>
<organism evidence="3 4">
    <name type="scientific">[Mycobacterium] wendilense</name>
    <dbReference type="NCBI Taxonomy" id="3064284"/>
    <lineage>
        <taxon>Bacteria</taxon>
        <taxon>Bacillati</taxon>
        <taxon>Actinomycetota</taxon>
        <taxon>Actinomycetes</taxon>
        <taxon>Mycobacteriales</taxon>
        <taxon>Mycobacteriaceae</taxon>
        <taxon>Mycolicibacter</taxon>
    </lineage>
</organism>
<sequence length="260" mass="26749">MDMAGRVAVVTGAGQGVGHRIVTDLARLGAGGVAVNDIDADRAERVAEEIRETGVPAIAAPADVGDFDAVGAMFAMIERELGPVGILVNNAGNQGGGGTAPPSVPFWEQVPEQWDRSVRVNLLGVLNCARHAVEQMVRVGNGGRIVTVISDAGRMGEGNGLEAYSGAKAGAAGLTRALARIGGRYLITANSVALGATHTPATADMLADERVHRKVLEHYMIRRIGEPADGAAMICFLASEAAGWITGQTVGVNGGYSVTL</sequence>
<keyword evidence="4" id="KW-1185">Reference proteome</keyword>
<dbReference type="EMBL" id="OY726395">
    <property type="protein sequence ID" value="CAJ1583527.1"/>
    <property type="molecule type" value="Genomic_DNA"/>
</dbReference>
<dbReference type="InterPro" id="IPR020904">
    <property type="entry name" value="Sc_DH/Rdtase_CS"/>
</dbReference>
<dbReference type="SUPFAM" id="SSF51735">
    <property type="entry name" value="NAD(P)-binding Rossmann-fold domains"/>
    <property type="match status" value="1"/>
</dbReference>
<dbReference type="InterPro" id="IPR036291">
    <property type="entry name" value="NAD(P)-bd_dom_sf"/>
</dbReference>
<evidence type="ECO:0000256" key="2">
    <source>
        <dbReference type="ARBA" id="ARBA00023002"/>
    </source>
</evidence>
<evidence type="ECO:0000313" key="4">
    <source>
        <dbReference type="Proteomes" id="UP001190466"/>
    </source>
</evidence>
<evidence type="ECO:0000256" key="1">
    <source>
        <dbReference type="ARBA" id="ARBA00006484"/>
    </source>
</evidence>
<accession>A0ABN9P347</accession>
<dbReference type="RefSeq" id="WP_316510076.1">
    <property type="nucleotide sequence ID" value="NZ_OY726395.1"/>
</dbReference>
<dbReference type="PANTHER" id="PTHR42760">
    <property type="entry name" value="SHORT-CHAIN DEHYDROGENASES/REDUCTASES FAMILY MEMBER"/>
    <property type="match status" value="1"/>
</dbReference>
<dbReference type="Pfam" id="PF13561">
    <property type="entry name" value="adh_short_C2"/>
    <property type="match status" value="1"/>
</dbReference>
<name>A0ABN9P347_9MYCO</name>
<gene>
    <name evidence="3" type="ORF">MU0050_002666</name>
</gene>
<dbReference type="PANTHER" id="PTHR42760:SF133">
    <property type="entry name" value="3-OXOACYL-[ACYL-CARRIER-PROTEIN] REDUCTASE"/>
    <property type="match status" value="1"/>
</dbReference>
<proteinExistence type="inferred from homology"/>
<dbReference type="PRINTS" id="PR00080">
    <property type="entry name" value="SDRFAMILY"/>
</dbReference>